<gene>
    <name evidence="3" type="ORF">G9Q37_07775</name>
</gene>
<name>A0A6G8IFQ1_9BURK</name>
<dbReference type="AlphaFoldDB" id="A0A6G8IFQ1"/>
<reference evidence="3 4" key="1">
    <citation type="submission" date="2020-03" db="EMBL/GenBank/DDBJ databases">
        <title>Hydrogenophaga sp. nov. isolated from cyanobacterial mat.</title>
        <authorList>
            <person name="Thorat V."/>
            <person name="Kirdat K."/>
            <person name="Tiwarekar B."/>
            <person name="Costa E.D."/>
            <person name="Yadav A."/>
        </authorList>
    </citation>
    <scope>NUCLEOTIDE SEQUENCE [LARGE SCALE GENOMIC DNA]</scope>
    <source>
        <strain evidence="3 4">BA0156</strain>
    </source>
</reference>
<organism evidence="3 4">
    <name type="scientific">Hydrogenophaga crocea</name>
    <dbReference type="NCBI Taxonomy" id="2716225"/>
    <lineage>
        <taxon>Bacteria</taxon>
        <taxon>Pseudomonadati</taxon>
        <taxon>Pseudomonadota</taxon>
        <taxon>Betaproteobacteria</taxon>
        <taxon>Burkholderiales</taxon>
        <taxon>Comamonadaceae</taxon>
        <taxon>Hydrogenophaga</taxon>
    </lineage>
</organism>
<protein>
    <submittedName>
        <fullName evidence="3">DUF1624 domain-containing protein</fullName>
    </submittedName>
</protein>
<keyword evidence="1" id="KW-0812">Transmembrane</keyword>
<feature type="transmembrane region" description="Helical" evidence="1">
    <location>
        <begin position="80"/>
        <end position="97"/>
    </location>
</feature>
<feature type="transmembrane region" description="Helical" evidence="1">
    <location>
        <begin position="103"/>
        <end position="120"/>
    </location>
</feature>
<dbReference type="EMBL" id="CP049989">
    <property type="protein sequence ID" value="QIM52044.1"/>
    <property type="molecule type" value="Genomic_DNA"/>
</dbReference>
<evidence type="ECO:0000313" key="3">
    <source>
        <dbReference type="EMBL" id="QIM52044.1"/>
    </source>
</evidence>
<accession>A0A6G8IFQ1</accession>
<proteinExistence type="predicted"/>
<dbReference type="InterPro" id="IPR012429">
    <property type="entry name" value="HGSNAT_cat"/>
</dbReference>
<evidence type="ECO:0000259" key="2">
    <source>
        <dbReference type="Pfam" id="PF07786"/>
    </source>
</evidence>
<evidence type="ECO:0000256" key="1">
    <source>
        <dbReference type="SAM" id="Phobius"/>
    </source>
</evidence>
<feature type="transmembrane region" description="Helical" evidence="1">
    <location>
        <begin position="12"/>
        <end position="31"/>
    </location>
</feature>
<keyword evidence="4" id="KW-1185">Reference proteome</keyword>
<feature type="transmembrane region" description="Helical" evidence="1">
    <location>
        <begin position="51"/>
        <end position="68"/>
    </location>
</feature>
<evidence type="ECO:0000313" key="4">
    <source>
        <dbReference type="Proteomes" id="UP000503162"/>
    </source>
</evidence>
<feature type="transmembrane region" description="Helical" evidence="1">
    <location>
        <begin position="178"/>
        <end position="196"/>
    </location>
</feature>
<keyword evidence="1" id="KW-0472">Membrane</keyword>
<dbReference type="Pfam" id="PF07786">
    <property type="entry name" value="HGSNAT_cat"/>
    <property type="match status" value="1"/>
</dbReference>
<keyword evidence="1" id="KW-1133">Transmembrane helix</keyword>
<feature type="transmembrane region" description="Helical" evidence="1">
    <location>
        <begin position="127"/>
        <end position="146"/>
    </location>
</feature>
<feature type="transmembrane region" description="Helical" evidence="1">
    <location>
        <begin position="224"/>
        <end position="245"/>
    </location>
</feature>
<dbReference type="KEGG" id="hcz:G9Q37_07775"/>
<dbReference type="RefSeq" id="WP_166226647.1">
    <property type="nucleotide sequence ID" value="NZ_CP049989.1"/>
</dbReference>
<feature type="domain" description="Heparan-alpha-glucosaminide N-acetyltransferase catalytic" evidence="2">
    <location>
        <begin position="4"/>
        <end position="232"/>
    </location>
</feature>
<sequence>MAQRFDRIDRLRAVALLWMTVYHLCFDLNHFGLIRQDMLVDPFWTTQRTAIVSLFLFTAGLSQAVALHQGQGWPRFWRRWAQVAGAALLVSLGSWLVFPKSFIYFGVLHGIAVMLVIARLTAGCGRWLWPLGALALALPWFAPWAMAQWPALAVFNERGPNVLGFISQKPFTEDYVPLLPWLGVVWWGLASGRWVLAHRPGWLGGSGQGGAVGRGMATWGRWSLSYYLLHQPVLMGLIGGAVWLWR</sequence>
<dbReference type="Proteomes" id="UP000503162">
    <property type="component" value="Chromosome"/>
</dbReference>